<dbReference type="GO" id="GO:0003713">
    <property type="term" value="F:transcription coactivator activity"/>
    <property type="evidence" value="ECO:0007669"/>
    <property type="project" value="InterPro"/>
</dbReference>
<reference evidence="5" key="1">
    <citation type="submission" date="2016-03" db="EMBL/GenBank/DDBJ databases">
        <title>Mechanisms controlling the formation of the plant cell surface in tip-growing cells are functionally conserved among land plants.</title>
        <authorList>
            <person name="Honkanen S."/>
            <person name="Jones V.A."/>
            <person name="Morieri G."/>
            <person name="Champion C."/>
            <person name="Hetherington A.J."/>
            <person name="Kelly S."/>
            <person name="Saint-Marcoux D."/>
            <person name="Proust H."/>
            <person name="Prescott H."/>
            <person name="Dolan L."/>
        </authorList>
    </citation>
    <scope>NUCLEOTIDE SEQUENCE [LARGE SCALE GENOMIC DNA]</scope>
    <source>
        <tissue evidence="5">Whole gametophyte</tissue>
    </source>
</reference>
<comment type="similarity">
    <text evidence="2">Belongs to the AMY1 family.</text>
</comment>
<dbReference type="PANTHER" id="PTHR13168">
    <property type="entry name" value="ASSOCIATE OF C-MYC AMY-1"/>
    <property type="match status" value="1"/>
</dbReference>
<evidence type="ECO:0000256" key="4">
    <source>
        <dbReference type="SAM" id="MobiDB-lite"/>
    </source>
</evidence>
<feature type="region of interest" description="Disordered" evidence="4">
    <location>
        <begin position="186"/>
        <end position="208"/>
    </location>
</feature>
<comment type="subcellular location">
    <subcellularLocation>
        <location evidence="1">Nucleus</location>
    </subcellularLocation>
</comment>
<evidence type="ECO:0000313" key="5">
    <source>
        <dbReference type="EMBL" id="OAE31320.1"/>
    </source>
</evidence>
<dbReference type="InterPro" id="IPR026060">
    <property type="entry name" value="AMY1"/>
</dbReference>
<evidence type="ECO:0000256" key="1">
    <source>
        <dbReference type="ARBA" id="ARBA00004123"/>
    </source>
</evidence>
<dbReference type="Proteomes" id="UP000077202">
    <property type="component" value="Unassembled WGS sequence"/>
</dbReference>
<comment type="caution">
    <text evidence="5">The sequence shown here is derived from an EMBL/GenBank/DDBJ whole genome shotgun (WGS) entry which is preliminary data.</text>
</comment>
<evidence type="ECO:0000256" key="3">
    <source>
        <dbReference type="ARBA" id="ARBA00023242"/>
    </source>
</evidence>
<organism evidence="5 6">
    <name type="scientific">Marchantia polymorpha subsp. ruderalis</name>
    <dbReference type="NCBI Taxonomy" id="1480154"/>
    <lineage>
        <taxon>Eukaryota</taxon>
        <taxon>Viridiplantae</taxon>
        <taxon>Streptophyta</taxon>
        <taxon>Embryophyta</taxon>
        <taxon>Marchantiophyta</taxon>
        <taxon>Marchantiopsida</taxon>
        <taxon>Marchantiidae</taxon>
        <taxon>Marchantiales</taxon>
        <taxon>Marchantiaceae</taxon>
        <taxon>Marchantia</taxon>
    </lineage>
</organism>
<evidence type="ECO:0000313" key="6">
    <source>
        <dbReference type="Proteomes" id="UP000077202"/>
    </source>
</evidence>
<evidence type="ECO:0000256" key="2">
    <source>
        <dbReference type="ARBA" id="ARBA00009389"/>
    </source>
</evidence>
<keyword evidence="3" id="KW-0539">Nucleus</keyword>
<feature type="region of interest" description="Disordered" evidence="4">
    <location>
        <begin position="113"/>
        <end position="159"/>
    </location>
</feature>
<feature type="compositionally biased region" description="Pro residues" evidence="4">
    <location>
        <begin position="146"/>
        <end position="155"/>
    </location>
</feature>
<keyword evidence="6" id="KW-1185">Reference proteome</keyword>
<sequence>MEPLKPKDSTGNSRIQEKIATALKITTDLLSILVLLLSAGLDEKTLYRLVYMIVLVALYEEHDKPPIAIEFVRKALGGPTVAEFEQLTNEKNEIVAKFDALCVEHEEACRKLNELLPPPPPEEMLERAGEGGPEGGSPPGAESTSPPTPAPPAPPAKTSELYRFTGYAFGECVQPAGKLHFDLPSPFAVRSSRKPMPRKPPMRIPIPG</sequence>
<dbReference type="PANTHER" id="PTHR13168:SF0">
    <property type="entry name" value="C-MYC-BINDING PROTEIN"/>
    <property type="match status" value="1"/>
</dbReference>
<dbReference type="GO" id="GO:0005634">
    <property type="term" value="C:nucleus"/>
    <property type="evidence" value="ECO:0007669"/>
    <property type="project" value="UniProtKB-SubCell"/>
</dbReference>
<dbReference type="AlphaFoldDB" id="A0A176WDQ0"/>
<gene>
    <name evidence="5" type="ORF">AXG93_1962s1770</name>
</gene>
<feature type="compositionally biased region" description="Basic residues" evidence="4">
    <location>
        <begin position="191"/>
        <end position="201"/>
    </location>
</feature>
<dbReference type="EMBL" id="LVLJ01001129">
    <property type="protein sequence ID" value="OAE31320.1"/>
    <property type="molecule type" value="Genomic_DNA"/>
</dbReference>
<protein>
    <submittedName>
        <fullName evidence="5">Uncharacterized protein</fullName>
    </submittedName>
</protein>
<accession>A0A176WDQ0</accession>
<proteinExistence type="inferred from homology"/>
<name>A0A176WDQ0_MARPO</name>